<dbReference type="AlphaFoldDB" id="A0A286GNX0"/>
<sequence>MNGRLNAHVIFSDQIQDQLLRDFLSMLRLELVDLPLSEHGLKAYARRVTADLLAKHGFKKADVDADDAKALEAGCRIAEIKPESYKTAIKAVPDGMAIGFMPFTTNDGLDQVDVMKHYAYAMSLFESSPIFEARDDATWHAFVGRRTEGNARFFDSFQDALGGVPRLPVSGSDAHQFTGDGTNDARGYGDYPSGRITWIKADPTWAGLRQAVREPEKRCHIGTLPPKLARARDHKTFYIDRIELAKVPGSTLPEKWFDGVNLQLNKDLVAIIGNKGSGKSALADVIAVLGNSQEKKHFSFLKRDRFRGKSGEPARQFNGRMHWLAGDPCEANLADDPPADRVQLVKYIPQGRFEALCNDHASGASNAFERELRDVIFSHTPADRRLDAMTFEELIEQHERIFRERLGELRKNLGLLNQRIVAAEDRLHPDVRSHLEEQLRLKRVQLAELNESKPIEVPEPSSEMTGEQQAASDALQGLAVTDQMREEKLKAAMASQQEAALRRQAARAVKDQVDLFEGQFNAIAAQIAPELAKVGLAIDQVITLKINRTPLTDAIAQSDSALVEAADRISANGAEKARIEEERAKATRLLNEPQRLRQDYLGALRRWEEQLAEIRGGADVPDSELGLVARIEQVAKMPEILENLRADRDKTTRSIFAVLEEQRQQRADLFTPLQKLIAENALIREEYKLQFQSNLAVYPDVISENLFGIVKQSVGELRGDDESRTKVKEQCDKYGFATADASVGFVAAMEEVLTASAKRVAPQAGGVRAILRKDRKPEEVYDYLYGLDYIEPKYTLLFQNTPIEQLSPGQRGALLLIFYLLVDKGRNPIILDQPEENLDNETIVSLLVPVINEAKKTRQIIMVTHNPNLAVVCDAEQIIAASFDRRNQSSISYYAGSIEDARSNENVVTILEGTKPAFQNRSQKYL</sequence>
<evidence type="ECO:0000313" key="3">
    <source>
        <dbReference type="Proteomes" id="UP000219621"/>
    </source>
</evidence>
<proteinExistence type="predicted"/>
<dbReference type="PANTHER" id="PTHR32182">
    <property type="entry name" value="DNA REPLICATION AND REPAIR PROTEIN RECF"/>
    <property type="match status" value="1"/>
</dbReference>
<dbReference type="PANTHER" id="PTHR32182:SF22">
    <property type="entry name" value="ATP-DEPENDENT ENDONUCLEASE, OLD FAMILY-RELATED"/>
    <property type="match status" value="1"/>
</dbReference>
<dbReference type="GO" id="GO:0000731">
    <property type="term" value="P:DNA synthesis involved in DNA repair"/>
    <property type="evidence" value="ECO:0007669"/>
    <property type="project" value="TreeGrafter"/>
</dbReference>
<dbReference type="SUPFAM" id="SSF52540">
    <property type="entry name" value="P-loop containing nucleoside triphosphate hydrolases"/>
    <property type="match status" value="1"/>
</dbReference>
<feature type="compositionally biased region" description="Polar residues" evidence="1">
    <location>
        <begin position="462"/>
        <end position="471"/>
    </location>
</feature>
<protein>
    <submittedName>
        <fullName evidence="2">AAA domain-containing protein, putative AbiEii toxin, Type IV TA system</fullName>
    </submittedName>
</protein>
<dbReference type="GO" id="GO:0006302">
    <property type="term" value="P:double-strand break repair"/>
    <property type="evidence" value="ECO:0007669"/>
    <property type="project" value="TreeGrafter"/>
</dbReference>
<evidence type="ECO:0000313" key="2">
    <source>
        <dbReference type="EMBL" id="SOD97220.1"/>
    </source>
</evidence>
<gene>
    <name evidence="2" type="ORF">SAMN05421508_106338</name>
</gene>
<accession>A0A286GNX0</accession>
<dbReference type="EMBL" id="OCNJ01000006">
    <property type="protein sequence ID" value="SOD97220.1"/>
    <property type="molecule type" value="Genomic_DNA"/>
</dbReference>
<dbReference type="Proteomes" id="UP000219621">
    <property type="component" value="Unassembled WGS sequence"/>
</dbReference>
<dbReference type="InterPro" id="IPR054787">
    <property type="entry name" value="TrlF_ATPase"/>
</dbReference>
<reference evidence="2 3" key="1">
    <citation type="submission" date="2017-09" db="EMBL/GenBank/DDBJ databases">
        <authorList>
            <person name="Ehlers B."/>
            <person name="Leendertz F.H."/>
        </authorList>
    </citation>
    <scope>NUCLEOTIDE SEQUENCE [LARGE SCALE GENOMIC DNA]</scope>
    <source>
        <strain evidence="2 3">USBA 140</strain>
    </source>
</reference>
<feature type="region of interest" description="Disordered" evidence="1">
    <location>
        <begin position="451"/>
        <end position="473"/>
    </location>
</feature>
<evidence type="ECO:0000256" key="1">
    <source>
        <dbReference type="SAM" id="MobiDB-lite"/>
    </source>
</evidence>
<organism evidence="2 3">
    <name type="scientific">Caenispirillum bisanense</name>
    <dbReference type="NCBI Taxonomy" id="414052"/>
    <lineage>
        <taxon>Bacteria</taxon>
        <taxon>Pseudomonadati</taxon>
        <taxon>Pseudomonadota</taxon>
        <taxon>Alphaproteobacteria</taxon>
        <taxon>Rhodospirillales</taxon>
        <taxon>Novispirillaceae</taxon>
        <taxon>Caenispirillum</taxon>
    </lineage>
</organism>
<dbReference type="Gene3D" id="3.40.50.300">
    <property type="entry name" value="P-loop containing nucleotide triphosphate hydrolases"/>
    <property type="match status" value="2"/>
</dbReference>
<dbReference type="NCBIfam" id="NF045780">
    <property type="entry name" value="TrlF_fam_ATP"/>
    <property type="match status" value="1"/>
</dbReference>
<dbReference type="InterPro" id="IPR027417">
    <property type="entry name" value="P-loop_NTPase"/>
</dbReference>
<keyword evidence="3" id="KW-1185">Reference proteome</keyword>
<name>A0A286GNX0_9PROT</name>
<dbReference type="CDD" id="cd00267">
    <property type="entry name" value="ABC_ATPase"/>
    <property type="match status" value="1"/>
</dbReference>